<dbReference type="EMBL" id="SMMX01000006">
    <property type="protein sequence ID" value="TDA21957.1"/>
    <property type="molecule type" value="Genomic_DNA"/>
</dbReference>
<evidence type="ECO:0000313" key="1">
    <source>
        <dbReference type="EMBL" id="TDA21957.1"/>
    </source>
</evidence>
<dbReference type="Proteomes" id="UP000295710">
    <property type="component" value="Unassembled WGS sequence"/>
</dbReference>
<dbReference type="PANTHER" id="PTHR14136">
    <property type="entry name" value="BTB_POZ DOMAIN-CONTAINING PROTEIN KCTD9"/>
    <property type="match status" value="1"/>
</dbReference>
<dbReference type="Pfam" id="PF00805">
    <property type="entry name" value="Pentapeptide"/>
    <property type="match status" value="1"/>
</dbReference>
<dbReference type="SUPFAM" id="SSF141571">
    <property type="entry name" value="Pentapeptide repeat-like"/>
    <property type="match status" value="1"/>
</dbReference>
<keyword evidence="2" id="KW-1185">Reference proteome</keyword>
<comment type="caution">
    <text evidence="1">The sequence shown here is derived from an EMBL/GenBank/DDBJ whole genome shotgun (WGS) entry which is preliminary data.</text>
</comment>
<protein>
    <submittedName>
        <fullName evidence="1">Pentapeptide repeat-containing protein</fullName>
    </submittedName>
</protein>
<dbReference type="Gene3D" id="2.160.20.80">
    <property type="entry name" value="E3 ubiquitin-protein ligase SopA"/>
    <property type="match status" value="1"/>
</dbReference>
<name>A0A4R4FEG4_9FIRM</name>
<accession>A0A4R4FEG4</accession>
<sequence>MSTLRETNLRFKEENKMDAEIKNILELHKKWMINEEGGIRADMSYADLSGANMSGADLSYADLSCADLRHANLSDADLRRADLSGAVGILDAIDYLGANFERTNEGYIVFKAFDSHYPAPDRWEIKEGEVITEICNPDRTCQCGCGINVAPYQRVKATHESTIYKLLIKFEWLAGVVVPFGTDGNIRTSRAQILGKVE</sequence>
<evidence type="ECO:0000313" key="2">
    <source>
        <dbReference type="Proteomes" id="UP000295710"/>
    </source>
</evidence>
<organism evidence="1 2">
    <name type="scientific">Extibacter muris</name>
    <dbReference type="NCBI Taxonomy" id="1796622"/>
    <lineage>
        <taxon>Bacteria</taxon>
        <taxon>Bacillati</taxon>
        <taxon>Bacillota</taxon>
        <taxon>Clostridia</taxon>
        <taxon>Lachnospirales</taxon>
        <taxon>Lachnospiraceae</taxon>
        <taxon>Extibacter</taxon>
    </lineage>
</organism>
<dbReference type="PANTHER" id="PTHR14136:SF17">
    <property type="entry name" value="BTB_POZ DOMAIN-CONTAINING PROTEIN KCTD9"/>
    <property type="match status" value="1"/>
</dbReference>
<reference evidence="1 2" key="1">
    <citation type="journal article" date="2016" name="Nat. Microbiol.">
        <title>The Mouse Intestinal Bacterial Collection (miBC) provides host-specific insight into cultured diversity and functional potential of the gut microbiota.</title>
        <authorList>
            <person name="Lagkouvardos I."/>
            <person name="Pukall R."/>
            <person name="Abt B."/>
            <person name="Foesel B.U."/>
            <person name="Meier-Kolthoff J.P."/>
            <person name="Kumar N."/>
            <person name="Bresciani A."/>
            <person name="Martinez I."/>
            <person name="Just S."/>
            <person name="Ziegler C."/>
            <person name="Brugiroux S."/>
            <person name="Garzetti D."/>
            <person name="Wenning M."/>
            <person name="Bui T.P."/>
            <person name="Wang J."/>
            <person name="Hugenholtz F."/>
            <person name="Plugge C.M."/>
            <person name="Peterson D.A."/>
            <person name="Hornef M.W."/>
            <person name="Baines J.F."/>
            <person name="Smidt H."/>
            <person name="Walter J."/>
            <person name="Kristiansen K."/>
            <person name="Nielsen H.B."/>
            <person name="Haller D."/>
            <person name="Overmann J."/>
            <person name="Stecher B."/>
            <person name="Clavel T."/>
        </authorList>
    </citation>
    <scope>NUCLEOTIDE SEQUENCE [LARGE SCALE GENOMIC DNA]</scope>
    <source>
        <strain evidence="1 2">DSM 28560</strain>
    </source>
</reference>
<proteinExistence type="predicted"/>
<dbReference type="InterPro" id="IPR001646">
    <property type="entry name" value="5peptide_repeat"/>
</dbReference>
<gene>
    <name evidence="1" type="ORF">E1963_09360</name>
</gene>
<dbReference type="AlphaFoldDB" id="A0A4R4FEG4"/>
<dbReference type="InterPro" id="IPR051082">
    <property type="entry name" value="Pentapeptide-BTB/POZ_domain"/>
</dbReference>